<feature type="transmembrane region" description="Helical" evidence="5">
    <location>
        <begin position="289"/>
        <end position="309"/>
    </location>
</feature>
<dbReference type="PANTHER" id="PTHR43077">
    <property type="entry name" value="TRANSPORT PERMEASE YVFS-RELATED"/>
    <property type="match status" value="1"/>
</dbReference>
<feature type="transmembrane region" description="Helical" evidence="5">
    <location>
        <begin position="329"/>
        <end position="351"/>
    </location>
</feature>
<evidence type="ECO:0000256" key="5">
    <source>
        <dbReference type="SAM" id="Phobius"/>
    </source>
</evidence>
<dbReference type="NCBIfam" id="TIGR03061">
    <property type="entry name" value="pip_yhgE_Nterm"/>
    <property type="match status" value="1"/>
</dbReference>
<keyword evidence="4 5" id="KW-0472">Membrane</keyword>
<evidence type="ECO:0000256" key="1">
    <source>
        <dbReference type="ARBA" id="ARBA00004141"/>
    </source>
</evidence>
<evidence type="ECO:0000259" key="6">
    <source>
        <dbReference type="Pfam" id="PF12698"/>
    </source>
</evidence>
<organism evidence="7 10">
    <name type="scientific">Lacticaseibacillus rhamnosus</name>
    <name type="common">Lactobacillus rhamnosus</name>
    <dbReference type="NCBI Taxonomy" id="47715"/>
    <lineage>
        <taxon>Bacteria</taxon>
        <taxon>Bacillati</taxon>
        <taxon>Bacillota</taxon>
        <taxon>Bacilli</taxon>
        <taxon>Lactobacillales</taxon>
        <taxon>Lactobacillaceae</taxon>
        <taxon>Lacticaseibacillus</taxon>
    </lineage>
</organism>
<evidence type="ECO:0000256" key="2">
    <source>
        <dbReference type="ARBA" id="ARBA00022692"/>
    </source>
</evidence>
<proteinExistence type="predicted"/>
<comment type="caution">
    <text evidence="7">The sequence shown here is derived from an EMBL/GenBank/DDBJ whole genome shotgun (WGS) entry which is preliminary data.</text>
</comment>
<dbReference type="Pfam" id="PF12698">
    <property type="entry name" value="ABC2_membrane_3"/>
    <property type="match status" value="1"/>
</dbReference>
<dbReference type="PANTHER" id="PTHR43077:SF5">
    <property type="entry name" value="PHAGE INFECTION PROTEIN"/>
    <property type="match status" value="1"/>
</dbReference>
<evidence type="ECO:0000256" key="3">
    <source>
        <dbReference type="ARBA" id="ARBA00022989"/>
    </source>
</evidence>
<feature type="transmembrane region" description="Helical" evidence="5">
    <location>
        <begin position="357"/>
        <end position="381"/>
    </location>
</feature>
<reference evidence="8 9" key="1">
    <citation type="submission" date="2019-04" db="EMBL/GenBank/DDBJ databases">
        <title>Genome Announcement to Ensure Probiotic Safety of Lactobacillus rhamnosus UBLR-58.</title>
        <authorList>
            <person name="Sulthana A."/>
            <person name="Lakshmi S.G."/>
            <person name="Madempudi R.S."/>
        </authorList>
    </citation>
    <scope>NUCLEOTIDE SEQUENCE [LARGE SCALE GENOMIC DNA]</scope>
    <source>
        <strain evidence="8 9">UBLR-58</strain>
    </source>
</reference>
<dbReference type="InterPro" id="IPR017501">
    <property type="entry name" value="Phage_infect_YhgE_C"/>
</dbReference>
<comment type="subcellular location">
    <subcellularLocation>
        <location evidence="1">Membrane</location>
        <topology evidence="1">Multi-pass membrane protein</topology>
    </subcellularLocation>
</comment>
<dbReference type="GO" id="GO:0140359">
    <property type="term" value="F:ABC-type transporter activity"/>
    <property type="evidence" value="ECO:0007669"/>
    <property type="project" value="InterPro"/>
</dbReference>
<dbReference type="Gene3D" id="3.40.1710.10">
    <property type="entry name" value="abc type-2 transporter like domain"/>
    <property type="match status" value="1"/>
</dbReference>
<reference evidence="7 10" key="2">
    <citation type="submission" date="2020-07" db="EMBL/GenBank/DDBJ databases">
        <title>Organ Donor 1.</title>
        <authorList>
            <person name="Marsh A.J."/>
            <person name="Azcarate-Peril M.A."/>
        </authorList>
    </citation>
    <scope>NUCLEOTIDE SEQUENCE [LARGE SCALE GENOMIC DNA]</scope>
    <source>
        <strain evidence="7 10">AMC0712</strain>
    </source>
</reference>
<feature type="transmembrane region" description="Helical" evidence="5">
    <location>
        <begin position="388"/>
        <end position="407"/>
    </location>
</feature>
<dbReference type="GO" id="GO:0016020">
    <property type="term" value="C:membrane"/>
    <property type="evidence" value="ECO:0007669"/>
    <property type="project" value="UniProtKB-SubCell"/>
</dbReference>
<dbReference type="Proteomes" id="UP000552935">
    <property type="component" value="Unassembled WGS sequence"/>
</dbReference>
<dbReference type="InterPro" id="IPR013525">
    <property type="entry name" value="ABC2_TM"/>
</dbReference>
<dbReference type="InterPro" id="IPR051328">
    <property type="entry name" value="T7SS_ABC-Transporter"/>
</dbReference>
<keyword evidence="3 5" id="KW-1133">Transmembrane helix</keyword>
<dbReference type="InterPro" id="IPR017500">
    <property type="entry name" value="Phage_infect_YhgE_N"/>
</dbReference>
<dbReference type="EMBL" id="JACCKI010000015">
    <property type="protein sequence ID" value="NZA05966.1"/>
    <property type="molecule type" value="Genomic_DNA"/>
</dbReference>
<dbReference type="NCBIfam" id="TIGR03062">
    <property type="entry name" value="pip_yhgE_Cterm"/>
    <property type="match status" value="1"/>
</dbReference>
<dbReference type="EMBL" id="SSHM01000001">
    <property type="protein sequence ID" value="THC79300.1"/>
    <property type="molecule type" value="Genomic_DNA"/>
</dbReference>
<name>A0A508YL48_LACRH</name>
<evidence type="ECO:0000313" key="9">
    <source>
        <dbReference type="Proteomes" id="UP000307517"/>
    </source>
</evidence>
<feature type="domain" description="ABC-2 type transporter transmembrane" evidence="6">
    <location>
        <begin position="18"/>
        <end position="459"/>
    </location>
</feature>
<evidence type="ECO:0000313" key="10">
    <source>
        <dbReference type="Proteomes" id="UP000552935"/>
    </source>
</evidence>
<evidence type="ECO:0000256" key="4">
    <source>
        <dbReference type="ARBA" id="ARBA00023136"/>
    </source>
</evidence>
<dbReference type="Proteomes" id="UP000307517">
    <property type="component" value="Unassembled WGS sequence"/>
</dbReference>
<evidence type="ECO:0000313" key="8">
    <source>
        <dbReference type="EMBL" id="THC79300.1"/>
    </source>
</evidence>
<sequence length="483" mass="51799">MIKSEWLSVLKRPMVIVVLFFITLIPAIYSGVYLSSMWNTYEHTKDLPAAIVNNDTGITDNGQAVNAGKDLVKGVLKSDSMHYHVTSKQEADRGLKNGDYYLVIEIPNHFSKDSRSLLTQHPTAMNITYKVNPGTDFFASQIAKGTATAIQAKLNQQISAIYFKNLTAGVVSGTQGNAKLLTAIDALNAGSQALSTGLSQQKTAITALSNNLPSTAQPLATQLTSSNIALSNAATSLTAGTAKVQSALTQSLKTQPRLAVASKNIHLLSAPVTLTRVDISHTPTNGVGMAPFAIAIGLYVGCISLSFMYDMYSPKTKPTKAIAWWWSKYSLLLVLIGIQVGCQAIVVMSLGLKPLSIGNTCLAMLVTAITFITCVFGLNTILGAFGKYLVTILLILQLGASTGVYPLETANVFTRISSPFLPMTYGIHAMREAISIGGQMTHDLVVMLVVTLVINGLVIVKLELDRKHEKFSDLVDDVVSSIN</sequence>
<dbReference type="RefSeq" id="WP_005691232.1">
    <property type="nucleotide sequence ID" value="NZ_CABFNI010000001.1"/>
</dbReference>
<gene>
    <name evidence="8" type="ORF">E6L36_02055</name>
    <name evidence="7" type="ORF">H0N82_12925</name>
</gene>
<evidence type="ECO:0000313" key="7">
    <source>
        <dbReference type="EMBL" id="NZA05966.1"/>
    </source>
</evidence>
<accession>A0A508YL48</accession>
<dbReference type="AlphaFoldDB" id="A0A508YL48"/>
<feature type="transmembrane region" description="Helical" evidence="5">
    <location>
        <begin position="444"/>
        <end position="462"/>
    </location>
</feature>
<keyword evidence="2 5" id="KW-0812">Transmembrane</keyword>
<protein>
    <submittedName>
        <fullName evidence="7">ABC transporter permease</fullName>
    </submittedName>
    <submittedName>
        <fullName evidence="8">DUF3533 domain-containing protein</fullName>
    </submittedName>
</protein>